<dbReference type="GO" id="GO:0031640">
    <property type="term" value="P:killing of cells of another organism"/>
    <property type="evidence" value="ECO:0007669"/>
    <property type="project" value="UniProtKB-KW"/>
</dbReference>
<dbReference type="GO" id="GO:0016998">
    <property type="term" value="P:cell wall macromolecule catabolic process"/>
    <property type="evidence" value="ECO:0007669"/>
    <property type="project" value="InterPro"/>
</dbReference>
<evidence type="ECO:0000256" key="4">
    <source>
        <dbReference type="ARBA" id="ARBA00022801"/>
    </source>
</evidence>
<dbReference type="Proteomes" id="UP000198515">
    <property type="component" value="Unassembled WGS sequence"/>
</dbReference>
<dbReference type="HAMAP" id="MF_04110">
    <property type="entry name" value="ENDOLYSIN_T4"/>
    <property type="match status" value="1"/>
</dbReference>
<dbReference type="OrthoDB" id="8141296at2"/>
<evidence type="ECO:0000256" key="3">
    <source>
        <dbReference type="ARBA" id="ARBA00022638"/>
    </source>
</evidence>
<keyword evidence="3 6" id="KW-0081">Bacteriolytic enzyme</keyword>
<dbReference type="InterPro" id="IPR034690">
    <property type="entry name" value="Endolysin_T4_type"/>
</dbReference>
<dbReference type="InterPro" id="IPR023347">
    <property type="entry name" value="Lysozyme_dom_sf"/>
</dbReference>
<comment type="similarity">
    <text evidence="6">Belongs to the glycosyl hydrolase 24 family.</text>
</comment>
<protein>
    <recommendedName>
        <fullName evidence="6">Lysozyme</fullName>
        <ecNumber evidence="6">3.2.1.17</ecNumber>
    </recommendedName>
</protein>
<keyword evidence="5 6" id="KW-0326">Glycosidase</keyword>
<evidence type="ECO:0000313" key="8">
    <source>
        <dbReference type="Proteomes" id="UP000198515"/>
    </source>
</evidence>
<dbReference type="AlphaFoldDB" id="A0A1C4G1X0"/>
<evidence type="ECO:0000256" key="1">
    <source>
        <dbReference type="ARBA" id="ARBA00000632"/>
    </source>
</evidence>
<keyword evidence="2 6" id="KW-0929">Antimicrobial</keyword>
<dbReference type="Pfam" id="PF00959">
    <property type="entry name" value="Phage_lysozyme"/>
    <property type="match status" value="1"/>
</dbReference>
<dbReference type="PANTHER" id="PTHR38107">
    <property type="match status" value="1"/>
</dbReference>
<evidence type="ECO:0000256" key="6">
    <source>
        <dbReference type="RuleBase" id="RU003788"/>
    </source>
</evidence>
<dbReference type="GO" id="GO:0009253">
    <property type="term" value="P:peptidoglycan catabolic process"/>
    <property type="evidence" value="ECO:0007669"/>
    <property type="project" value="InterPro"/>
</dbReference>
<dbReference type="InterPro" id="IPR043688">
    <property type="entry name" value="SAR_endolysin-like"/>
</dbReference>
<evidence type="ECO:0000256" key="2">
    <source>
        <dbReference type="ARBA" id="ARBA00022529"/>
    </source>
</evidence>
<dbReference type="Gene3D" id="1.10.530.40">
    <property type="match status" value="1"/>
</dbReference>
<dbReference type="CDD" id="cd16900">
    <property type="entry name" value="endolysin_R21-like"/>
    <property type="match status" value="1"/>
</dbReference>
<evidence type="ECO:0000256" key="5">
    <source>
        <dbReference type="ARBA" id="ARBA00023295"/>
    </source>
</evidence>
<dbReference type="EMBL" id="FMBC01000048">
    <property type="protein sequence ID" value="SCC61761.1"/>
    <property type="molecule type" value="Genomic_DNA"/>
</dbReference>
<comment type="catalytic activity">
    <reaction evidence="1 6">
        <text>Hydrolysis of (1-&gt;4)-beta-linkages between N-acetylmuramic acid and N-acetyl-D-glucosamine residues in a peptidoglycan and between N-acetyl-D-glucosamine residues in chitodextrins.</text>
        <dbReference type="EC" id="3.2.1.17"/>
    </reaction>
</comment>
<dbReference type="GeneID" id="66393812"/>
<accession>A0A1C4G1X0</accession>
<dbReference type="SUPFAM" id="SSF53955">
    <property type="entry name" value="Lysozyme-like"/>
    <property type="match status" value="1"/>
</dbReference>
<evidence type="ECO:0000313" key="7">
    <source>
        <dbReference type="EMBL" id="SCC61761.1"/>
    </source>
</evidence>
<dbReference type="RefSeq" id="WP_090137603.1">
    <property type="nucleotide sequence ID" value="NZ_FMBC01000048.1"/>
</dbReference>
<dbReference type="GO" id="GO:0003796">
    <property type="term" value="F:lysozyme activity"/>
    <property type="evidence" value="ECO:0007669"/>
    <property type="project" value="UniProtKB-EC"/>
</dbReference>
<organism evidence="7 8">
    <name type="scientific">Kosakonia oryziphila</name>
    <dbReference type="NCBI Taxonomy" id="1005667"/>
    <lineage>
        <taxon>Bacteria</taxon>
        <taxon>Pseudomonadati</taxon>
        <taxon>Pseudomonadota</taxon>
        <taxon>Gammaproteobacteria</taxon>
        <taxon>Enterobacterales</taxon>
        <taxon>Enterobacteriaceae</taxon>
        <taxon>Kosakonia</taxon>
    </lineage>
</organism>
<proteinExistence type="inferred from homology"/>
<dbReference type="InterPro" id="IPR023346">
    <property type="entry name" value="Lysozyme-like_dom_sf"/>
</dbReference>
<name>A0A1C4G1X0_9ENTR</name>
<dbReference type="GO" id="GO:0042742">
    <property type="term" value="P:defense response to bacterium"/>
    <property type="evidence" value="ECO:0007669"/>
    <property type="project" value="UniProtKB-KW"/>
</dbReference>
<gene>
    <name evidence="7" type="ORF">GA0061070_104827</name>
</gene>
<sequence>MAISPALRNKLAGMTGAGALAIAGTMLPELEGVRYAPYHDVAGVLTVCYGHTGRDIIPGKKYTETECRALLQNDLVPFAQSVDRSVKVPASEYQKAALITFSYNVGVTAFERSALLRQLNAGNYRAACDGLRQWIYAGGKKWKGLMNRREVEREVCLWGQK</sequence>
<keyword evidence="8" id="KW-1185">Reference proteome</keyword>
<dbReference type="InterPro" id="IPR051018">
    <property type="entry name" value="Bacteriophage_GH24"/>
</dbReference>
<dbReference type="EC" id="3.2.1.17" evidence="6"/>
<reference evidence="8" key="1">
    <citation type="submission" date="2016-08" db="EMBL/GenBank/DDBJ databases">
        <authorList>
            <person name="Varghese N."/>
            <person name="Submissions Spin"/>
        </authorList>
    </citation>
    <scope>NUCLEOTIDE SEQUENCE [LARGE SCALE GENOMIC DNA]</scope>
    <source>
        <strain evidence="8">REICA_142</strain>
    </source>
</reference>
<dbReference type="PANTHER" id="PTHR38107:SF3">
    <property type="entry name" value="LYSOZYME RRRD-RELATED"/>
    <property type="match status" value="1"/>
</dbReference>
<dbReference type="InterPro" id="IPR002196">
    <property type="entry name" value="Glyco_hydro_24"/>
</dbReference>
<keyword evidence="4 6" id="KW-0378">Hydrolase</keyword>
<dbReference type="HAMAP" id="MF_04136">
    <property type="entry name" value="SAR_ENDOLYSIN"/>
    <property type="match status" value="1"/>
</dbReference>